<comment type="caution">
    <text evidence="1">The sequence shown here is derived from an EMBL/GenBank/DDBJ whole genome shotgun (WGS) entry which is preliminary data.</text>
</comment>
<organism evidence="1 2">
    <name type="scientific">Bradyrhizobium uaiense</name>
    <dbReference type="NCBI Taxonomy" id="2594946"/>
    <lineage>
        <taxon>Bacteria</taxon>
        <taxon>Pseudomonadati</taxon>
        <taxon>Pseudomonadota</taxon>
        <taxon>Alphaproteobacteria</taxon>
        <taxon>Hyphomicrobiales</taxon>
        <taxon>Nitrobacteraceae</taxon>
        <taxon>Bradyrhizobium</taxon>
    </lineage>
</organism>
<accession>A0A6P1BWB7</accession>
<dbReference type="EMBL" id="VKHP01000376">
    <property type="protein sequence ID" value="NEV02545.1"/>
    <property type="molecule type" value="Genomic_DNA"/>
</dbReference>
<gene>
    <name evidence="1" type="ORF">FNJ47_44370</name>
</gene>
<protein>
    <submittedName>
        <fullName evidence="1">Uncharacterized protein</fullName>
    </submittedName>
</protein>
<sequence length="114" mass="12500">MHEQAAGEVLPFPIHGEALLVKLADVLRRHVAGRELADNPLRLTISRSPWARLSIDAAAYVDYLSEIGTFQAAIEAGPDTKVILKTTDFDALARFVTQYVNERLAERASTEAAP</sequence>
<keyword evidence="2" id="KW-1185">Reference proteome</keyword>
<dbReference type="AlphaFoldDB" id="A0A6P1BWB7"/>
<proteinExistence type="predicted"/>
<evidence type="ECO:0000313" key="2">
    <source>
        <dbReference type="Proteomes" id="UP000468531"/>
    </source>
</evidence>
<reference evidence="1 2" key="1">
    <citation type="journal article" date="2020" name="Arch. Microbiol.">
        <title>Bradyrhizobium uaiense sp. nov., a new highly efficient cowpea symbiont.</title>
        <authorList>
            <person name="Cabral Michel D."/>
            <person name="Azarias Guimaraes A."/>
            <person name="Martins da Costa E."/>
            <person name="Soares de Carvalho T."/>
            <person name="Balsanelli E."/>
            <person name="Willems A."/>
            <person name="Maltempi de Souza E."/>
            <person name="de Souza Moreira F.M."/>
        </authorList>
    </citation>
    <scope>NUCLEOTIDE SEQUENCE [LARGE SCALE GENOMIC DNA]</scope>
    <source>
        <strain evidence="1 2">UFLA 03-164</strain>
    </source>
</reference>
<evidence type="ECO:0000313" key="1">
    <source>
        <dbReference type="EMBL" id="NEV02545.1"/>
    </source>
</evidence>
<name>A0A6P1BWB7_9BRAD</name>
<dbReference type="Proteomes" id="UP000468531">
    <property type="component" value="Unassembled WGS sequence"/>
</dbReference>